<keyword evidence="6" id="KW-0862">Zinc</keyword>
<feature type="domain" description="Zinc finger Mcm10/DnaG-type" evidence="10">
    <location>
        <begin position="266"/>
        <end position="311"/>
    </location>
</feature>
<gene>
    <name evidence="12" type="ORF">WICPIJ_006871</name>
</gene>
<dbReference type="GO" id="GO:0003688">
    <property type="term" value="F:DNA replication origin binding"/>
    <property type="evidence" value="ECO:0007669"/>
    <property type="project" value="TreeGrafter"/>
</dbReference>
<evidence type="ECO:0000313" key="13">
    <source>
        <dbReference type="Proteomes" id="UP000774326"/>
    </source>
</evidence>
<dbReference type="OrthoDB" id="273123at2759"/>
<dbReference type="Pfam" id="PF22379">
    <property type="entry name" value="OB_MCM10"/>
    <property type="match status" value="1"/>
</dbReference>
<reference evidence="12" key="2">
    <citation type="submission" date="2021-01" db="EMBL/GenBank/DDBJ databases">
        <authorList>
            <person name="Schikora-Tamarit M.A."/>
        </authorList>
    </citation>
    <scope>NUCLEOTIDE SEQUENCE</scope>
    <source>
        <strain evidence="12">CBS2887</strain>
    </source>
</reference>
<keyword evidence="4" id="KW-0479">Metal-binding</keyword>
<proteinExistence type="inferred from homology"/>
<feature type="region of interest" description="Disordered" evidence="9">
    <location>
        <begin position="441"/>
        <end position="462"/>
    </location>
</feature>
<comment type="similarity">
    <text evidence="2">Belongs to the MCM10 family.</text>
</comment>
<dbReference type="InterPro" id="IPR055065">
    <property type="entry name" value="OB_MCM10"/>
</dbReference>
<reference evidence="12" key="1">
    <citation type="journal article" date="2021" name="Open Biol.">
        <title>Shared evolutionary footprints suggest mitochondrial oxidative damage underlies multiple complex I losses in fungi.</title>
        <authorList>
            <person name="Schikora-Tamarit M.A."/>
            <person name="Marcet-Houben M."/>
            <person name="Nosek J."/>
            <person name="Gabaldon T."/>
        </authorList>
    </citation>
    <scope>NUCLEOTIDE SEQUENCE</scope>
    <source>
        <strain evidence="12">CBS2887</strain>
    </source>
</reference>
<keyword evidence="13" id="KW-1185">Reference proteome</keyword>
<comment type="caution">
    <text evidence="12">The sequence shown here is derived from an EMBL/GenBank/DDBJ whole genome shotgun (WGS) entry which is preliminary data.</text>
</comment>
<protein>
    <recommendedName>
        <fullName evidence="14">Zinc finger Mcm10/DnaG-type domain-containing protein</fullName>
    </recommendedName>
</protein>
<dbReference type="GO" id="GO:0008270">
    <property type="term" value="F:zinc ion binding"/>
    <property type="evidence" value="ECO:0007669"/>
    <property type="project" value="UniProtKB-KW"/>
</dbReference>
<dbReference type="GO" id="GO:0006270">
    <property type="term" value="P:DNA replication initiation"/>
    <property type="evidence" value="ECO:0007669"/>
    <property type="project" value="InterPro"/>
</dbReference>
<evidence type="ECO:0000256" key="7">
    <source>
        <dbReference type="ARBA" id="ARBA00023242"/>
    </source>
</evidence>
<feature type="coiled-coil region" evidence="8">
    <location>
        <begin position="4"/>
        <end position="49"/>
    </location>
</feature>
<dbReference type="Pfam" id="PF09329">
    <property type="entry name" value="zf-primase"/>
    <property type="match status" value="1"/>
</dbReference>
<name>A0A9P8TKK2_WICPI</name>
<sequence length="525" mass="61322">MSFTQGLKEQEDQLRKQFEEQQRKIASEREELERKVQLKKLKKEQYEKLGGLKYENNPNKPKLPYQVAQSSTIASSSSKTTTSYFLENLESGTKESQRQDKARRQLQNSRIYTFGKAIESQTELVDEKEFFSGIDIRKRYLSNNTLYDLMKDIKVLRLPKLFAKVSPPDFKPPEYPNWCVVGILYHKSDIKMSLNGSTRYITLGLTDFKFNVSVNIFNQQLIEKYNKLIIGDVIAVLNAEVFLNKQTTTFSLSIRHKYDSVLEIASAKHFAVCKHTVYKTGKQCTGYYDKSQDNCCPYHQEQMLSRAASKRMEFQTSTKLTAPTKRGGSTQKILYDSKNGKNYIMDDETAPKTDRISKLAHKFSTPDAHTAYFNPNFVNEKALKEKRERERQKREILQKKKDIMLERKLQRLRDNNYKKEDTIDLELKELEDIRKNKEGKKIDFGPSKYTIDQKRQENKNTKDLLARIKQRKSVENEENKPFQRIKQDPKKLVVLDFDDSDSESDGEFDQEAFKRFKASSSSNSK</sequence>
<comment type="subcellular location">
    <subcellularLocation>
        <location evidence="1">Nucleus</location>
    </subcellularLocation>
</comment>
<feature type="coiled-coil region" evidence="8">
    <location>
        <begin position="379"/>
        <end position="407"/>
    </location>
</feature>
<feature type="domain" description="MCM10 OB-fold" evidence="11">
    <location>
        <begin position="131"/>
        <end position="257"/>
    </location>
</feature>
<evidence type="ECO:0000259" key="11">
    <source>
        <dbReference type="Pfam" id="PF22379"/>
    </source>
</evidence>
<evidence type="ECO:0000256" key="6">
    <source>
        <dbReference type="ARBA" id="ARBA00022833"/>
    </source>
</evidence>
<evidence type="ECO:0008006" key="14">
    <source>
        <dbReference type="Google" id="ProtNLM"/>
    </source>
</evidence>
<keyword evidence="8" id="KW-0175">Coiled coil</keyword>
<accession>A0A9P8TKK2</accession>
<evidence type="ECO:0000259" key="10">
    <source>
        <dbReference type="Pfam" id="PF09329"/>
    </source>
</evidence>
<dbReference type="AlphaFoldDB" id="A0A9P8TKK2"/>
<dbReference type="Gene3D" id="2.40.50.140">
    <property type="entry name" value="Nucleic acid-binding proteins"/>
    <property type="match status" value="1"/>
</dbReference>
<keyword evidence="3" id="KW-0235">DNA replication</keyword>
<evidence type="ECO:0000256" key="1">
    <source>
        <dbReference type="ARBA" id="ARBA00004123"/>
    </source>
</evidence>
<evidence type="ECO:0000313" key="12">
    <source>
        <dbReference type="EMBL" id="KAH3682174.1"/>
    </source>
</evidence>
<dbReference type="InterPro" id="IPR012340">
    <property type="entry name" value="NA-bd_OB-fold"/>
</dbReference>
<evidence type="ECO:0000256" key="8">
    <source>
        <dbReference type="SAM" id="Coils"/>
    </source>
</evidence>
<organism evidence="12 13">
    <name type="scientific">Wickerhamomyces pijperi</name>
    <name type="common">Yeast</name>
    <name type="synonym">Pichia pijperi</name>
    <dbReference type="NCBI Taxonomy" id="599730"/>
    <lineage>
        <taxon>Eukaryota</taxon>
        <taxon>Fungi</taxon>
        <taxon>Dikarya</taxon>
        <taxon>Ascomycota</taxon>
        <taxon>Saccharomycotina</taxon>
        <taxon>Saccharomycetes</taxon>
        <taxon>Phaffomycetales</taxon>
        <taxon>Wickerhamomycetaceae</taxon>
        <taxon>Wickerhamomyces</taxon>
    </lineage>
</organism>
<dbReference type="Proteomes" id="UP000774326">
    <property type="component" value="Unassembled WGS sequence"/>
</dbReference>
<feature type="compositionally biased region" description="Basic and acidic residues" evidence="9">
    <location>
        <begin position="451"/>
        <end position="462"/>
    </location>
</feature>
<evidence type="ECO:0000256" key="3">
    <source>
        <dbReference type="ARBA" id="ARBA00022705"/>
    </source>
</evidence>
<dbReference type="EMBL" id="JAEUBG010003889">
    <property type="protein sequence ID" value="KAH3682174.1"/>
    <property type="molecule type" value="Genomic_DNA"/>
</dbReference>
<evidence type="ECO:0000256" key="5">
    <source>
        <dbReference type="ARBA" id="ARBA00022771"/>
    </source>
</evidence>
<evidence type="ECO:0000256" key="2">
    <source>
        <dbReference type="ARBA" id="ARBA00009679"/>
    </source>
</evidence>
<keyword evidence="5" id="KW-0863">Zinc-finger</keyword>
<evidence type="ECO:0000256" key="9">
    <source>
        <dbReference type="SAM" id="MobiDB-lite"/>
    </source>
</evidence>
<dbReference type="InterPro" id="IPR015408">
    <property type="entry name" value="Znf_Mcm10/DnaG"/>
</dbReference>
<keyword evidence="7" id="KW-0539">Nucleus</keyword>
<dbReference type="SUPFAM" id="SSF50249">
    <property type="entry name" value="Nucleic acid-binding proteins"/>
    <property type="match status" value="1"/>
</dbReference>
<dbReference type="PANTHER" id="PTHR13454:SF11">
    <property type="entry name" value="PROTEIN MCM10 HOMOLOG"/>
    <property type="match status" value="1"/>
</dbReference>
<dbReference type="InterPro" id="IPR040184">
    <property type="entry name" value="Mcm10"/>
</dbReference>
<dbReference type="GO" id="GO:0003697">
    <property type="term" value="F:single-stranded DNA binding"/>
    <property type="evidence" value="ECO:0007669"/>
    <property type="project" value="InterPro"/>
</dbReference>
<dbReference type="PANTHER" id="PTHR13454">
    <property type="entry name" value="PROTEIN MCM10 HOMOLOG"/>
    <property type="match status" value="1"/>
</dbReference>
<evidence type="ECO:0000256" key="4">
    <source>
        <dbReference type="ARBA" id="ARBA00022723"/>
    </source>
</evidence>
<dbReference type="GO" id="GO:0043596">
    <property type="term" value="C:nuclear replication fork"/>
    <property type="evidence" value="ECO:0007669"/>
    <property type="project" value="TreeGrafter"/>
</dbReference>